<protein>
    <submittedName>
        <fullName evidence="1">Uncharacterized protein</fullName>
    </submittedName>
</protein>
<dbReference type="AlphaFoldDB" id="M5EZN0"/>
<evidence type="ECO:0000313" key="2">
    <source>
        <dbReference type="Proteomes" id="UP000012062"/>
    </source>
</evidence>
<gene>
    <name evidence="1" type="ORF">MESS2_980083</name>
</gene>
<proteinExistence type="predicted"/>
<accession>M5EZN0</accession>
<organism evidence="1 2">
    <name type="scientific">Mesorhizobium metallidurans STM 2683</name>
    <dbReference type="NCBI Taxonomy" id="1297569"/>
    <lineage>
        <taxon>Bacteria</taxon>
        <taxon>Pseudomonadati</taxon>
        <taxon>Pseudomonadota</taxon>
        <taxon>Alphaproteobacteria</taxon>
        <taxon>Hyphomicrobiales</taxon>
        <taxon>Phyllobacteriaceae</taxon>
        <taxon>Mesorhizobium</taxon>
    </lineage>
</organism>
<evidence type="ECO:0000313" key="1">
    <source>
        <dbReference type="EMBL" id="CCV09360.1"/>
    </source>
</evidence>
<keyword evidence="2" id="KW-1185">Reference proteome</keyword>
<name>M5EZN0_9HYPH</name>
<dbReference type="Proteomes" id="UP000012062">
    <property type="component" value="Unassembled WGS sequence"/>
</dbReference>
<dbReference type="EMBL" id="CAUM01000170">
    <property type="protein sequence ID" value="CCV09360.1"/>
    <property type="molecule type" value="Genomic_DNA"/>
</dbReference>
<comment type="caution">
    <text evidence="1">The sequence shown here is derived from an EMBL/GenBank/DDBJ whole genome shotgun (WGS) entry which is preliminary data.</text>
</comment>
<sequence>MDQKWVTVLGVGQAVMIGKNEKRRRQCLRHGLAILTEVGRGSGSFRAQPHVALQSGNDGG</sequence>
<reference evidence="1 2" key="1">
    <citation type="submission" date="2013-02" db="EMBL/GenBank/DDBJ databases">
        <authorList>
            <person name="Genoscope - CEA"/>
        </authorList>
    </citation>
    <scope>NUCLEOTIDE SEQUENCE [LARGE SCALE GENOMIC DNA]</scope>
    <source>
        <strain evidence="1 2">STM 2683</strain>
    </source>
</reference>